<name>A0A3P6GNZ4_BRAOL</name>
<evidence type="ECO:0008006" key="2">
    <source>
        <dbReference type="Google" id="ProtNLM"/>
    </source>
</evidence>
<protein>
    <recommendedName>
        <fullName evidence="2">RNase H type-1 domain-containing protein</fullName>
    </recommendedName>
</protein>
<dbReference type="EMBL" id="LR031880">
    <property type="protein sequence ID" value="VDD61606.1"/>
    <property type="molecule type" value="Genomic_DNA"/>
</dbReference>
<dbReference type="AlphaFoldDB" id="A0A3P6GNZ4"/>
<reference evidence="1" key="1">
    <citation type="submission" date="2018-11" db="EMBL/GenBank/DDBJ databases">
        <authorList>
            <consortium name="Genoscope - CEA"/>
            <person name="William W."/>
        </authorList>
    </citation>
    <scope>NUCLEOTIDE SEQUENCE</scope>
</reference>
<organism evidence="1">
    <name type="scientific">Brassica oleracea</name>
    <name type="common">Wild cabbage</name>
    <dbReference type="NCBI Taxonomy" id="3712"/>
    <lineage>
        <taxon>Eukaryota</taxon>
        <taxon>Viridiplantae</taxon>
        <taxon>Streptophyta</taxon>
        <taxon>Embryophyta</taxon>
        <taxon>Tracheophyta</taxon>
        <taxon>Spermatophyta</taxon>
        <taxon>Magnoliopsida</taxon>
        <taxon>eudicotyledons</taxon>
        <taxon>Gunneridae</taxon>
        <taxon>Pentapetalae</taxon>
        <taxon>rosids</taxon>
        <taxon>malvids</taxon>
        <taxon>Brassicales</taxon>
        <taxon>Brassicaceae</taxon>
        <taxon>Brassiceae</taxon>
        <taxon>Brassica</taxon>
    </lineage>
</organism>
<proteinExistence type="predicted"/>
<sequence length="77" mass="8969">MEALIWAMKCTKNLRQFQVTYLEDIKLLRRSFLNSEIIHVPRTANLKVDSLAHSARKQPSFVIHMDPELPFLVTEST</sequence>
<evidence type="ECO:0000313" key="1">
    <source>
        <dbReference type="EMBL" id="VDD61606.1"/>
    </source>
</evidence>
<accession>A0A3P6GNZ4</accession>
<gene>
    <name evidence="1" type="ORF">BOLC6T37059H</name>
</gene>